<reference evidence="2 3" key="1">
    <citation type="journal article" date="2019" name="Emerg. Microbes Infect.">
        <title>Comprehensive subspecies identification of 175 nontuberculous mycobacteria species based on 7547 genomic profiles.</title>
        <authorList>
            <person name="Matsumoto Y."/>
            <person name="Kinjo T."/>
            <person name="Motooka D."/>
            <person name="Nabeya D."/>
            <person name="Jung N."/>
            <person name="Uechi K."/>
            <person name="Horii T."/>
            <person name="Iida T."/>
            <person name="Fujita J."/>
            <person name="Nakamura S."/>
        </authorList>
    </citation>
    <scope>NUCLEOTIDE SEQUENCE [LARGE SCALE GENOMIC DNA]</scope>
    <source>
        <strain evidence="2 3">JCM 6376</strain>
    </source>
</reference>
<dbReference type="GO" id="GO:0005829">
    <property type="term" value="C:cytosol"/>
    <property type="evidence" value="ECO:0007669"/>
    <property type="project" value="TreeGrafter"/>
</dbReference>
<dbReference type="InterPro" id="IPR011008">
    <property type="entry name" value="Dimeric_a/b-barrel"/>
</dbReference>
<organism evidence="2 3">
    <name type="scientific">Mycolicibacterium aichiense</name>
    <dbReference type="NCBI Taxonomy" id="1799"/>
    <lineage>
        <taxon>Bacteria</taxon>
        <taxon>Bacillati</taxon>
        <taxon>Actinomycetota</taxon>
        <taxon>Actinomycetes</taxon>
        <taxon>Mycobacteriales</taxon>
        <taxon>Mycobacteriaceae</taxon>
        <taxon>Mycolicibacterium</taxon>
    </lineage>
</organism>
<proteinExistence type="predicted"/>
<dbReference type="RefSeq" id="WP_115321669.1">
    <property type="nucleotide sequence ID" value="NZ_AP022561.1"/>
</dbReference>
<sequence length="100" mass="11198">MDASVVVIAHWRTTEADLDAVLERTATLRRLSLAEPGCLGYDAYHSTEEPTSLVIVERYRDVAAQQAHLDSAHYQELVADGIRPLLVARNVEILQVRELD</sequence>
<feature type="domain" description="ABM" evidence="1">
    <location>
        <begin position="5"/>
        <end position="94"/>
    </location>
</feature>
<evidence type="ECO:0000313" key="3">
    <source>
        <dbReference type="Proteomes" id="UP000467327"/>
    </source>
</evidence>
<dbReference type="Pfam" id="PF03992">
    <property type="entry name" value="ABM"/>
    <property type="match status" value="1"/>
</dbReference>
<dbReference type="InterPro" id="IPR050744">
    <property type="entry name" value="AI-2_Isomerase_LsrG"/>
</dbReference>
<name>A0AAD1HPS4_9MYCO</name>
<dbReference type="KEGG" id="maic:MAIC_42000"/>
<dbReference type="InterPro" id="IPR007138">
    <property type="entry name" value="ABM_dom"/>
</dbReference>
<accession>A0AAD1HPS4</accession>
<dbReference type="SUPFAM" id="SSF54909">
    <property type="entry name" value="Dimeric alpha+beta barrel"/>
    <property type="match status" value="1"/>
</dbReference>
<keyword evidence="2" id="KW-0560">Oxidoreductase</keyword>
<dbReference type="GO" id="GO:0004497">
    <property type="term" value="F:monooxygenase activity"/>
    <property type="evidence" value="ECO:0007669"/>
    <property type="project" value="UniProtKB-KW"/>
</dbReference>
<dbReference type="PROSITE" id="PS51725">
    <property type="entry name" value="ABM"/>
    <property type="match status" value="1"/>
</dbReference>
<protein>
    <submittedName>
        <fullName evidence="2">Antibiotic biosynthesis monooxygenase</fullName>
    </submittedName>
</protein>
<keyword evidence="2" id="KW-0503">Monooxygenase</keyword>
<dbReference type="EMBL" id="AP022561">
    <property type="protein sequence ID" value="BBX09397.1"/>
    <property type="molecule type" value="Genomic_DNA"/>
</dbReference>
<dbReference type="Gene3D" id="3.30.70.100">
    <property type="match status" value="1"/>
</dbReference>
<gene>
    <name evidence="2" type="ORF">MAIC_42000</name>
</gene>
<dbReference type="Proteomes" id="UP000467327">
    <property type="component" value="Chromosome"/>
</dbReference>
<evidence type="ECO:0000313" key="2">
    <source>
        <dbReference type="EMBL" id="BBX09397.1"/>
    </source>
</evidence>
<dbReference type="AlphaFoldDB" id="A0AAD1HPS4"/>
<keyword evidence="3" id="KW-1185">Reference proteome</keyword>
<dbReference type="PANTHER" id="PTHR33336">
    <property type="entry name" value="QUINOL MONOOXYGENASE YGIN-RELATED"/>
    <property type="match status" value="1"/>
</dbReference>
<evidence type="ECO:0000259" key="1">
    <source>
        <dbReference type="PROSITE" id="PS51725"/>
    </source>
</evidence>
<dbReference type="PANTHER" id="PTHR33336:SF3">
    <property type="entry name" value="ABM DOMAIN-CONTAINING PROTEIN"/>
    <property type="match status" value="1"/>
</dbReference>